<dbReference type="InterPro" id="IPR023845">
    <property type="entry name" value="DUF3817_TM"/>
</dbReference>
<evidence type="ECO:0000256" key="4">
    <source>
        <dbReference type="ARBA" id="ARBA00022989"/>
    </source>
</evidence>
<accession>A0A7W3IWD5</accession>
<dbReference type="Proteomes" id="UP000580910">
    <property type="component" value="Unassembled WGS sequence"/>
</dbReference>
<keyword evidence="5 6" id="KW-0472">Membrane</keyword>
<evidence type="ECO:0000256" key="1">
    <source>
        <dbReference type="ARBA" id="ARBA00004651"/>
    </source>
</evidence>
<dbReference type="EMBL" id="JACGXA010000001">
    <property type="protein sequence ID" value="MBA8801729.1"/>
    <property type="molecule type" value="Genomic_DNA"/>
</dbReference>
<keyword evidence="4 6" id="KW-1133">Transmembrane helix</keyword>
<comment type="subcellular location">
    <subcellularLocation>
        <location evidence="1">Cell membrane</location>
        <topology evidence="1">Multi-pass membrane protein</topology>
    </subcellularLocation>
</comment>
<proteinExistence type="predicted"/>
<organism evidence="8 9">
    <name type="scientific">Nocardioides ginsengisegetis</name>
    <dbReference type="NCBI Taxonomy" id="661491"/>
    <lineage>
        <taxon>Bacteria</taxon>
        <taxon>Bacillati</taxon>
        <taxon>Actinomycetota</taxon>
        <taxon>Actinomycetes</taxon>
        <taxon>Propionibacteriales</taxon>
        <taxon>Nocardioidaceae</taxon>
        <taxon>Nocardioides</taxon>
    </lineage>
</organism>
<evidence type="ECO:0000313" key="9">
    <source>
        <dbReference type="Proteomes" id="UP000580910"/>
    </source>
</evidence>
<dbReference type="PANTHER" id="PTHR40077:SF1">
    <property type="entry name" value="MEMBRANE PROTEIN"/>
    <property type="match status" value="1"/>
</dbReference>
<evidence type="ECO:0000256" key="2">
    <source>
        <dbReference type="ARBA" id="ARBA00022475"/>
    </source>
</evidence>
<evidence type="ECO:0000313" key="8">
    <source>
        <dbReference type="EMBL" id="MBA8801729.1"/>
    </source>
</evidence>
<dbReference type="PANTHER" id="PTHR40077">
    <property type="entry name" value="MEMBRANE PROTEIN-RELATED"/>
    <property type="match status" value="1"/>
</dbReference>
<evidence type="ECO:0000256" key="6">
    <source>
        <dbReference type="SAM" id="Phobius"/>
    </source>
</evidence>
<keyword evidence="3 6" id="KW-0812">Transmembrane</keyword>
<comment type="caution">
    <text evidence="8">The sequence shown here is derived from an EMBL/GenBank/DDBJ whole genome shotgun (WGS) entry which is preliminary data.</text>
</comment>
<dbReference type="GO" id="GO:0005886">
    <property type="term" value="C:plasma membrane"/>
    <property type="evidence" value="ECO:0007669"/>
    <property type="project" value="UniProtKB-SubCell"/>
</dbReference>
<protein>
    <submittedName>
        <fullName evidence="8">Integral membrane protein</fullName>
    </submittedName>
</protein>
<dbReference type="AlphaFoldDB" id="A0A7W3IWD5"/>
<evidence type="ECO:0000256" key="3">
    <source>
        <dbReference type="ARBA" id="ARBA00022692"/>
    </source>
</evidence>
<dbReference type="Pfam" id="PF12823">
    <property type="entry name" value="DUF3817"/>
    <property type="match status" value="1"/>
</dbReference>
<feature type="transmembrane region" description="Helical" evidence="6">
    <location>
        <begin position="122"/>
        <end position="142"/>
    </location>
</feature>
<feature type="transmembrane region" description="Helical" evidence="6">
    <location>
        <begin position="6"/>
        <end position="27"/>
    </location>
</feature>
<evidence type="ECO:0000256" key="5">
    <source>
        <dbReference type="ARBA" id="ARBA00023136"/>
    </source>
</evidence>
<sequence>MTPLHLFRRVAVAEAITWALLLFGMTLKYSGVTEIGVRVFGMVHGVVFISYCLVTVLVGVDQRWSRGRVLLGLACSVPPFMTVWFDRFAEKRGALGDTWRLVTSGPVSALDRPVAWLLRNPARGAVAGLVAVAALTVLALLMGPPASS</sequence>
<keyword evidence="2" id="KW-1003">Cell membrane</keyword>
<feature type="transmembrane region" description="Helical" evidence="6">
    <location>
        <begin position="39"/>
        <end position="60"/>
    </location>
</feature>
<evidence type="ECO:0000259" key="7">
    <source>
        <dbReference type="Pfam" id="PF12823"/>
    </source>
</evidence>
<dbReference type="NCBIfam" id="TIGR03954">
    <property type="entry name" value="integ_memb_HG"/>
    <property type="match status" value="1"/>
</dbReference>
<feature type="domain" description="DUF3817" evidence="7">
    <location>
        <begin position="4"/>
        <end position="90"/>
    </location>
</feature>
<keyword evidence="9" id="KW-1185">Reference proteome</keyword>
<name>A0A7W3IWD5_9ACTN</name>
<reference evidence="8 9" key="1">
    <citation type="submission" date="2020-07" db="EMBL/GenBank/DDBJ databases">
        <title>Sequencing the genomes of 1000 actinobacteria strains.</title>
        <authorList>
            <person name="Klenk H.-P."/>
        </authorList>
    </citation>
    <scope>NUCLEOTIDE SEQUENCE [LARGE SCALE GENOMIC DNA]</scope>
    <source>
        <strain evidence="8 9">DSM 21349</strain>
    </source>
</reference>
<dbReference type="RefSeq" id="WP_182535709.1">
    <property type="nucleotide sequence ID" value="NZ_JACGXA010000001.1"/>
</dbReference>
<gene>
    <name evidence="8" type="ORF">FB382_000020</name>
</gene>